<sequence length="267" mass="28002">MPRILAPLAIVIALSSVVNAGIEFTKPEAGSKSKGGASLSVEWKEGGTGPSISDLSTYTLDVCTGGNDAAVRFTMKCGIASITPSAKFSSGNSIEGPIAADIGASTPENAYFLRMVATATKGDTYTVYSKRFTMTDMTGTFNDTVLASLEEVTDSSGPDTLDSIGKRADTVVPTSMYDVEYTMQTGATRYAPMQPIPGTKITKSTASPLFPTSSVSVAKSHLPIPSILTTVTQSQTHSVSSMENTIAAASHSEPADDMARFLARWKD</sequence>
<evidence type="ECO:0000259" key="4">
    <source>
        <dbReference type="Pfam" id="PF10342"/>
    </source>
</evidence>
<evidence type="ECO:0000256" key="2">
    <source>
        <dbReference type="SAM" id="SignalP"/>
    </source>
</evidence>
<keyword evidence="1 2" id="KW-0732">Signal</keyword>
<dbReference type="InterPro" id="IPR045328">
    <property type="entry name" value="Kre9/Knh1"/>
</dbReference>
<dbReference type="EMBL" id="MU006796">
    <property type="protein sequence ID" value="KAF2636778.1"/>
    <property type="molecule type" value="Genomic_DNA"/>
</dbReference>
<dbReference type="GO" id="GO:0042546">
    <property type="term" value="P:cell wall biogenesis"/>
    <property type="evidence" value="ECO:0007669"/>
    <property type="project" value="InterPro"/>
</dbReference>
<accession>A0A6A6RR91</accession>
<dbReference type="Pfam" id="PF10342">
    <property type="entry name" value="Kre9_KNH"/>
    <property type="match status" value="1"/>
</dbReference>
<dbReference type="PANTHER" id="PTHR28154:SF1">
    <property type="entry name" value="CELL WALL SYNTHESIS PROTEIN KNH1-RELATED"/>
    <property type="match status" value="1"/>
</dbReference>
<feature type="domain" description="Yeast cell wall synthesis Kre9/Knh1-like N-terminal" evidence="4">
    <location>
        <begin position="26"/>
        <end position="133"/>
    </location>
</feature>
<dbReference type="Pfam" id="PF05390">
    <property type="entry name" value="Kre9_KNH1_C"/>
    <property type="match status" value="1"/>
</dbReference>
<dbReference type="InterPro" id="IPR008659">
    <property type="entry name" value="Kre9/Knh1_C"/>
</dbReference>
<proteinExistence type="predicted"/>
<dbReference type="Proteomes" id="UP000799753">
    <property type="component" value="Unassembled WGS sequence"/>
</dbReference>
<dbReference type="GO" id="GO:0005576">
    <property type="term" value="C:extracellular region"/>
    <property type="evidence" value="ECO:0007669"/>
    <property type="project" value="TreeGrafter"/>
</dbReference>
<feature type="signal peptide" evidence="2">
    <location>
        <begin position="1"/>
        <end position="20"/>
    </location>
</feature>
<dbReference type="GO" id="GO:0031505">
    <property type="term" value="P:fungal-type cell wall organization"/>
    <property type="evidence" value="ECO:0007669"/>
    <property type="project" value="TreeGrafter"/>
</dbReference>
<dbReference type="AlphaFoldDB" id="A0A6A6RR91"/>
<feature type="chain" id="PRO_5025598714" evidence="2">
    <location>
        <begin position="21"/>
        <end position="267"/>
    </location>
</feature>
<dbReference type="PANTHER" id="PTHR28154">
    <property type="entry name" value="CELL WALL SYNTHESIS PROTEIN KNH1-RELATED"/>
    <property type="match status" value="1"/>
</dbReference>
<keyword evidence="6" id="KW-1185">Reference proteome</keyword>
<dbReference type="GO" id="GO:0006078">
    <property type="term" value="P:(1-&gt;6)-beta-D-glucan biosynthetic process"/>
    <property type="evidence" value="ECO:0007669"/>
    <property type="project" value="InterPro"/>
</dbReference>
<name>A0A6A6RR91_9PLEO</name>
<organism evidence="5 6">
    <name type="scientific">Massarina eburnea CBS 473.64</name>
    <dbReference type="NCBI Taxonomy" id="1395130"/>
    <lineage>
        <taxon>Eukaryota</taxon>
        <taxon>Fungi</taxon>
        <taxon>Dikarya</taxon>
        <taxon>Ascomycota</taxon>
        <taxon>Pezizomycotina</taxon>
        <taxon>Dothideomycetes</taxon>
        <taxon>Pleosporomycetidae</taxon>
        <taxon>Pleosporales</taxon>
        <taxon>Massarineae</taxon>
        <taxon>Massarinaceae</taxon>
        <taxon>Massarina</taxon>
    </lineage>
</organism>
<feature type="domain" description="Yeast cell wall synthesis Kre9/Knh1 C-terminal" evidence="3">
    <location>
        <begin position="175"/>
        <end position="251"/>
    </location>
</feature>
<protein>
    <submittedName>
        <fullName evidence="5">Uncharacterized protein</fullName>
    </submittedName>
</protein>
<evidence type="ECO:0000313" key="5">
    <source>
        <dbReference type="EMBL" id="KAF2636778.1"/>
    </source>
</evidence>
<evidence type="ECO:0000313" key="6">
    <source>
        <dbReference type="Proteomes" id="UP000799753"/>
    </source>
</evidence>
<evidence type="ECO:0000256" key="1">
    <source>
        <dbReference type="ARBA" id="ARBA00022729"/>
    </source>
</evidence>
<evidence type="ECO:0000259" key="3">
    <source>
        <dbReference type="Pfam" id="PF05390"/>
    </source>
</evidence>
<dbReference type="OrthoDB" id="2432613at2759"/>
<dbReference type="InterPro" id="IPR018466">
    <property type="entry name" value="Kre9/Knh1-like_N"/>
</dbReference>
<gene>
    <name evidence="5" type="ORF">P280DRAFT_408362</name>
</gene>
<reference evidence="5" key="1">
    <citation type="journal article" date="2020" name="Stud. Mycol.">
        <title>101 Dothideomycetes genomes: a test case for predicting lifestyles and emergence of pathogens.</title>
        <authorList>
            <person name="Haridas S."/>
            <person name="Albert R."/>
            <person name="Binder M."/>
            <person name="Bloem J."/>
            <person name="Labutti K."/>
            <person name="Salamov A."/>
            <person name="Andreopoulos B."/>
            <person name="Baker S."/>
            <person name="Barry K."/>
            <person name="Bills G."/>
            <person name="Bluhm B."/>
            <person name="Cannon C."/>
            <person name="Castanera R."/>
            <person name="Culley D."/>
            <person name="Daum C."/>
            <person name="Ezra D."/>
            <person name="Gonzalez J."/>
            <person name="Henrissat B."/>
            <person name="Kuo A."/>
            <person name="Liang C."/>
            <person name="Lipzen A."/>
            <person name="Lutzoni F."/>
            <person name="Magnuson J."/>
            <person name="Mondo S."/>
            <person name="Nolan M."/>
            <person name="Ohm R."/>
            <person name="Pangilinan J."/>
            <person name="Park H.-J."/>
            <person name="Ramirez L."/>
            <person name="Alfaro M."/>
            <person name="Sun H."/>
            <person name="Tritt A."/>
            <person name="Yoshinaga Y."/>
            <person name="Zwiers L.-H."/>
            <person name="Turgeon B."/>
            <person name="Goodwin S."/>
            <person name="Spatafora J."/>
            <person name="Crous P."/>
            <person name="Grigoriev I."/>
        </authorList>
    </citation>
    <scope>NUCLEOTIDE SEQUENCE</scope>
    <source>
        <strain evidence="5">CBS 473.64</strain>
    </source>
</reference>